<comment type="caution">
    <text evidence="9">The sequence shown here is derived from an EMBL/GenBank/DDBJ whole genome shotgun (WGS) entry which is preliminary data.</text>
</comment>
<dbReference type="InterPro" id="IPR038749">
    <property type="entry name" value="Sld5_GINS_A"/>
</dbReference>
<comment type="function">
    <text evidence="6">The GINS complex plays an essential role in the initiation of DNA replication.</text>
</comment>
<dbReference type="SUPFAM" id="SSF158573">
    <property type="entry name" value="GINS helical bundle-like"/>
    <property type="match status" value="1"/>
</dbReference>
<keyword evidence="4 6" id="KW-0235">DNA replication</keyword>
<feature type="domain" description="GINS subunit" evidence="7">
    <location>
        <begin position="95"/>
        <end position="159"/>
    </location>
</feature>
<proteinExistence type="inferred from homology"/>
<dbReference type="FunFam" id="1.20.58.1030:FF:000005">
    <property type="entry name" value="DNA replication complex GINS protein SLD5"/>
    <property type="match status" value="1"/>
</dbReference>
<dbReference type="PANTHER" id="PTHR21206">
    <property type="entry name" value="SLD5 PROTEIN"/>
    <property type="match status" value="1"/>
</dbReference>
<dbReference type="Pfam" id="PF05916">
    <property type="entry name" value="Sld5"/>
    <property type="match status" value="1"/>
</dbReference>
<evidence type="ECO:0000256" key="2">
    <source>
        <dbReference type="ARBA" id="ARBA00008187"/>
    </source>
</evidence>
<protein>
    <recommendedName>
        <fullName evidence="3 6">DNA replication complex GINS protein SLD5</fullName>
    </recommendedName>
</protein>
<keyword evidence="5 6" id="KW-0539">Nucleus</keyword>
<dbReference type="GO" id="GO:0006260">
    <property type="term" value="P:DNA replication"/>
    <property type="evidence" value="ECO:0007669"/>
    <property type="project" value="UniProtKB-KW"/>
</dbReference>
<evidence type="ECO:0000256" key="3">
    <source>
        <dbReference type="ARBA" id="ARBA00014804"/>
    </source>
</evidence>
<dbReference type="SUPFAM" id="SSF160059">
    <property type="entry name" value="PriA/YqbF domain"/>
    <property type="match status" value="1"/>
</dbReference>
<dbReference type="PIRSF" id="PIRSF007764">
    <property type="entry name" value="Sld5"/>
    <property type="match status" value="1"/>
</dbReference>
<gene>
    <name evidence="9" type="ORF">R1sor_018968</name>
</gene>
<dbReference type="CDD" id="cd21692">
    <property type="entry name" value="GINS_B_Sld5"/>
    <property type="match status" value="1"/>
</dbReference>
<dbReference type="Proteomes" id="UP001633002">
    <property type="component" value="Unassembled WGS sequence"/>
</dbReference>
<comment type="similarity">
    <text evidence="2 6">Belongs to the GINS4/SLD5 family.</text>
</comment>
<accession>A0ABD3IFB7</accession>
<dbReference type="PANTHER" id="PTHR21206:SF0">
    <property type="entry name" value="DNA REPLICATION COMPLEX GINS PROTEIN SLD5"/>
    <property type="match status" value="1"/>
</dbReference>
<dbReference type="InterPro" id="IPR036224">
    <property type="entry name" value="GINS_bundle-like_dom_sf"/>
</dbReference>
<comment type="subcellular location">
    <subcellularLocation>
        <location evidence="1 6">Nucleus</location>
    </subcellularLocation>
</comment>
<name>A0ABD3IFB7_9MARC</name>
<evidence type="ECO:0000256" key="5">
    <source>
        <dbReference type="ARBA" id="ARBA00023242"/>
    </source>
</evidence>
<dbReference type="Pfam" id="PF16922">
    <property type="entry name" value="SLD5_C"/>
    <property type="match status" value="1"/>
</dbReference>
<organism evidence="9 10">
    <name type="scientific">Riccia sorocarpa</name>
    <dbReference type="NCBI Taxonomy" id="122646"/>
    <lineage>
        <taxon>Eukaryota</taxon>
        <taxon>Viridiplantae</taxon>
        <taxon>Streptophyta</taxon>
        <taxon>Embryophyta</taxon>
        <taxon>Marchantiophyta</taxon>
        <taxon>Marchantiopsida</taxon>
        <taxon>Marchantiidae</taxon>
        <taxon>Marchantiales</taxon>
        <taxon>Ricciaceae</taxon>
        <taxon>Riccia</taxon>
    </lineage>
</organism>
<dbReference type="CDD" id="cd11711">
    <property type="entry name" value="GINS_A_Sld5"/>
    <property type="match status" value="1"/>
</dbReference>
<dbReference type="AlphaFoldDB" id="A0ABD3IFB7"/>
<dbReference type="Gene3D" id="1.20.58.1030">
    <property type="match status" value="1"/>
</dbReference>
<dbReference type="InterPro" id="IPR008591">
    <property type="entry name" value="GINS_Sld5"/>
</dbReference>
<evidence type="ECO:0000256" key="6">
    <source>
        <dbReference type="PIRNR" id="PIRNR007764"/>
    </source>
</evidence>
<dbReference type="EMBL" id="JBJQOH010000001">
    <property type="protein sequence ID" value="KAL3700946.1"/>
    <property type="molecule type" value="Genomic_DNA"/>
</dbReference>
<feature type="domain" description="DNA replication complex GINS protein SLD5 C-terminal" evidence="8">
    <location>
        <begin position="189"/>
        <end position="243"/>
    </location>
</feature>
<evidence type="ECO:0000313" key="10">
    <source>
        <dbReference type="Proteomes" id="UP001633002"/>
    </source>
</evidence>
<evidence type="ECO:0000259" key="7">
    <source>
        <dbReference type="Pfam" id="PF05916"/>
    </source>
</evidence>
<evidence type="ECO:0000256" key="4">
    <source>
        <dbReference type="ARBA" id="ARBA00022705"/>
    </source>
</evidence>
<evidence type="ECO:0000313" key="9">
    <source>
        <dbReference type="EMBL" id="KAL3700946.1"/>
    </source>
</evidence>
<keyword evidence="10" id="KW-1185">Reference proteome</keyword>
<dbReference type="InterPro" id="IPR031633">
    <property type="entry name" value="SLD5_C"/>
</dbReference>
<reference evidence="9 10" key="1">
    <citation type="submission" date="2024-09" db="EMBL/GenBank/DDBJ databases">
        <title>Chromosome-scale assembly of Riccia sorocarpa.</title>
        <authorList>
            <person name="Paukszto L."/>
        </authorList>
    </citation>
    <scope>NUCLEOTIDE SEQUENCE [LARGE SCALE GENOMIC DNA]</scope>
    <source>
        <strain evidence="9">LP-2024</strain>
        <tissue evidence="9">Aerial parts of the thallus</tissue>
    </source>
</reference>
<sequence>MDDAGPSARRGGNSIPVDDATGAYGASGFVDSLDGLGTEEVASDVVLLRRVWQNEKCAPEILPYDASLVERVREQVQLMEENIEAFATEIKDDLMLSLYRMDVNRTLFLLRSYLRARLSKIERHPIHIIDNQELWDRLSEQEQEYTNKYCEVLAKHFEQTVLIRLPEQYGSMLKQTSLASEENDMITQPQLNTFVCCRSRGAIGSFQLDDKGDESVDLMTNDLYILRYKPIRRLLETDQIELI</sequence>
<evidence type="ECO:0000259" key="8">
    <source>
        <dbReference type="Pfam" id="PF16922"/>
    </source>
</evidence>
<dbReference type="GO" id="GO:0000811">
    <property type="term" value="C:GINS complex"/>
    <property type="evidence" value="ECO:0007669"/>
    <property type="project" value="UniProtKB-UniRule"/>
</dbReference>
<evidence type="ECO:0000256" key="1">
    <source>
        <dbReference type="ARBA" id="ARBA00004123"/>
    </source>
</evidence>
<dbReference type="InterPro" id="IPR021151">
    <property type="entry name" value="GINS_A"/>
</dbReference>